<evidence type="ECO:0000256" key="2">
    <source>
        <dbReference type="SAM" id="SignalP"/>
    </source>
</evidence>
<feature type="signal peptide" evidence="2">
    <location>
        <begin position="1"/>
        <end position="28"/>
    </location>
</feature>
<evidence type="ECO:0000256" key="1">
    <source>
        <dbReference type="ARBA" id="ARBA00022801"/>
    </source>
</evidence>
<dbReference type="EC" id="3.5.1.110" evidence="4"/>
<sequence>MNFRLFHFIKTLATGMSLTAAVVANASAAQPNPHPTIRAMAGVGTLDHLDPKTTALIVIDFQKEYSTGKMPIPDGAKAAENAKKLIAFADQNKMPVFQVQHVTPAGSAVFAADGDTVKFQPGMEPRANDILVKKDTVSVFASSDIDKQLKARGIKTVVIAGLMTHACVAGAARDAAPLGYNVVVASDASATRDITRANGDKINKDDLHRAALAEVEDTFGYVMKTAEIERLPLR</sequence>
<gene>
    <name evidence="4" type="primary">rutB_3</name>
    <name evidence="4" type="ORF">LMG18101_04548</name>
</gene>
<dbReference type="Gene3D" id="3.40.50.850">
    <property type="entry name" value="Isochorismatase-like"/>
    <property type="match status" value="1"/>
</dbReference>
<evidence type="ECO:0000313" key="4">
    <source>
        <dbReference type="EMBL" id="CAJ0821205.1"/>
    </source>
</evidence>
<keyword evidence="1 4" id="KW-0378">Hydrolase</keyword>
<dbReference type="Pfam" id="PF00857">
    <property type="entry name" value="Isochorismatase"/>
    <property type="match status" value="1"/>
</dbReference>
<comment type="caution">
    <text evidence="4">The sequence shown here is derived from an EMBL/GenBank/DDBJ whole genome shotgun (WGS) entry which is preliminary data.</text>
</comment>
<dbReference type="GO" id="GO:0016787">
    <property type="term" value="F:hydrolase activity"/>
    <property type="evidence" value="ECO:0007669"/>
    <property type="project" value="UniProtKB-KW"/>
</dbReference>
<dbReference type="PANTHER" id="PTHR43540">
    <property type="entry name" value="PEROXYUREIDOACRYLATE/UREIDOACRYLATE AMIDOHYDROLASE-RELATED"/>
    <property type="match status" value="1"/>
</dbReference>
<feature type="chain" id="PRO_5045789009" evidence="2">
    <location>
        <begin position="29"/>
        <end position="234"/>
    </location>
</feature>
<dbReference type="Proteomes" id="UP001189757">
    <property type="component" value="Unassembled WGS sequence"/>
</dbReference>
<evidence type="ECO:0000313" key="5">
    <source>
        <dbReference type="Proteomes" id="UP001189757"/>
    </source>
</evidence>
<keyword evidence="5" id="KW-1185">Reference proteome</keyword>
<dbReference type="InterPro" id="IPR036380">
    <property type="entry name" value="Isochorismatase-like_sf"/>
</dbReference>
<dbReference type="InterPro" id="IPR000868">
    <property type="entry name" value="Isochorismatase-like_dom"/>
</dbReference>
<evidence type="ECO:0000259" key="3">
    <source>
        <dbReference type="Pfam" id="PF00857"/>
    </source>
</evidence>
<keyword evidence="2" id="KW-0732">Signal</keyword>
<reference evidence="4 5" key="1">
    <citation type="submission" date="2023-07" db="EMBL/GenBank/DDBJ databases">
        <authorList>
            <person name="Peeters C."/>
        </authorList>
    </citation>
    <scope>NUCLEOTIDE SEQUENCE [LARGE SCALE GENOMIC DNA]</scope>
    <source>
        <strain evidence="4 5">LMG 18101</strain>
    </source>
</reference>
<proteinExistence type="predicted"/>
<dbReference type="InterPro" id="IPR050272">
    <property type="entry name" value="Isochorismatase-like_hydrls"/>
</dbReference>
<organism evidence="4 5">
    <name type="scientific">Ralstonia flaminis</name>
    <dbReference type="NCBI Taxonomy" id="3058597"/>
    <lineage>
        <taxon>Bacteria</taxon>
        <taxon>Pseudomonadati</taxon>
        <taxon>Pseudomonadota</taxon>
        <taxon>Betaproteobacteria</taxon>
        <taxon>Burkholderiales</taxon>
        <taxon>Burkholderiaceae</taxon>
        <taxon>Ralstonia</taxon>
    </lineage>
</organism>
<name>A0ABN9JV17_9RALS</name>
<accession>A0ABN9JV17</accession>
<dbReference type="SUPFAM" id="SSF52499">
    <property type="entry name" value="Isochorismatase-like hydrolases"/>
    <property type="match status" value="1"/>
</dbReference>
<protein>
    <submittedName>
        <fullName evidence="4">Peroxyureidoacrylate/ureidoacrylate amidohydrolase RutB</fullName>
        <ecNumber evidence="4">3.5.1.110</ecNumber>
    </submittedName>
</protein>
<feature type="domain" description="Isochorismatase-like" evidence="3">
    <location>
        <begin position="54"/>
        <end position="227"/>
    </location>
</feature>
<dbReference type="EMBL" id="CATZLL010000017">
    <property type="protein sequence ID" value="CAJ0821205.1"/>
    <property type="molecule type" value="Genomic_DNA"/>
</dbReference>